<feature type="domain" description="Cell wall hydrolase SleB" evidence="1">
    <location>
        <begin position="57"/>
        <end position="173"/>
    </location>
</feature>
<accession>A0ABT4YN91</accession>
<evidence type="ECO:0000313" key="2">
    <source>
        <dbReference type="EMBL" id="MDB1123009.1"/>
    </source>
</evidence>
<dbReference type="InterPro" id="IPR042047">
    <property type="entry name" value="SleB_dom1"/>
</dbReference>
<proteinExistence type="predicted"/>
<comment type="caution">
    <text evidence="2">The sequence shown here is derived from an EMBL/GenBank/DDBJ whole genome shotgun (WGS) entry which is preliminary data.</text>
</comment>
<keyword evidence="3" id="KW-1185">Reference proteome</keyword>
<dbReference type="GO" id="GO:0016787">
    <property type="term" value="F:hydrolase activity"/>
    <property type="evidence" value="ECO:0007669"/>
    <property type="project" value="UniProtKB-KW"/>
</dbReference>
<keyword evidence="2" id="KW-0378">Hydrolase</keyword>
<protein>
    <submittedName>
        <fullName evidence="2">Cell wall hydrolase</fullName>
    </submittedName>
</protein>
<evidence type="ECO:0000259" key="1">
    <source>
        <dbReference type="Pfam" id="PF07486"/>
    </source>
</evidence>
<dbReference type="RefSeq" id="WP_272133325.1">
    <property type="nucleotide sequence ID" value="NZ_JAQLOI010000001.1"/>
</dbReference>
<evidence type="ECO:0000313" key="3">
    <source>
        <dbReference type="Proteomes" id="UP001210678"/>
    </source>
</evidence>
<dbReference type="EMBL" id="JAQLOI010000001">
    <property type="protein sequence ID" value="MDB1123009.1"/>
    <property type="molecule type" value="Genomic_DNA"/>
</dbReference>
<gene>
    <name evidence="2" type="ORF">PGX00_04645</name>
</gene>
<dbReference type="Pfam" id="PF07486">
    <property type="entry name" value="Hydrolase_2"/>
    <property type="match status" value="1"/>
</dbReference>
<sequence>MNWFSMLALCASANSPASIDCDTVNNTYKKEIASIQLTAIDVDAIARTAYAEASNQGLIGVSAVVFVILNRKISGRFSDSIEAIVNAKNQFEPVTKVGKWQHLPEMTPRQLIQVETILELAQSGHLPDPTNGALYFQNAKIVAERAQKGLVSEELIHFGDSPISATIDDHTFYSLMCQTTKAPANSDAKATKVNKWENPVPDTVKQLRGGAKGTD</sequence>
<organism evidence="2 3">
    <name type="scientific">Vibrio algarum</name>
    <dbReference type="NCBI Taxonomy" id="3020714"/>
    <lineage>
        <taxon>Bacteria</taxon>
        <taxon>Pseudomonadati</taxon>
        <taxon>Pseudomonadota</taxon>
        <taxon>Gammaproteobacteria</taxon>
        <taxon>Vibrionales</taxon>
        <taxon>Vibrionaceae</taxon>
        <taxon>Vibrio</taxon>
    </lineage>
</organism>
<name>A0ABT4YN91_9VIBR</name>
<dbReference type="Proteomes" id="UP001210678">
    <property type="component" value="Unassembled WGS sequence"/>
</dbReference>
<reference evidence="2 3" key="1">
    <citation type="submission" date="2023-01" db="EMBL/GenBank/DDBJ databases">
        <title>Vibrio sp. KJ40-1 sp.nov, isolated from marine algae.</title>
        <authorList>
            <person name="Butt M."/>
            <person name="Kim J.M.J."/>
            <person name="Jeon C.O.C."/>
        </authorList>
    </citation>
    <scope>NUCLEOTIDE SEQUENCE [LARGE SCALE GENOMIC DNA]</scope>
    <source>
        <strain evidence="2 3">KJ40-1</strain>
    </source>
</reference>
<dbReference type="Gene3D" id="1.10.10.2520">
    <property type="entry name" value="Cell wall hydrolase SleB, domain 1"/>
    <property type="match status" value="1"/>
</dbReference>
<dbReference type="InterPro" id="IPR011105">
    <property type="entry name" value="Cell_wall_hydrolase_SleB"/>
</dbReference>